<feature type="domain" description="DUF6535" evidence="3">
    <location>
        <begin position="66"/>
        <end position="228"/>
    </location>
</feature>
<dbReference type="InterPro" id="IPR045338">
    <property type="entry name" value="DUF6535"/>
</dbReference>
<dbReference type="InterPro" id="IPR016024">
    <property type="entry name" value="ARM-type_fold"/>
</dbReference>
<evidence type="ECO:0000256" key="1">
    <source>
        <dbReference type="SAM" id="MobiDB-lite"/>
    </source>
</evidence>
<protein>
    <submittedName>
        <fullName evidence="4">Armadillo-type protein</fullName>
    </submittedName>
</protein>
<dbReference type="InterPro" id="IPR011989">
    <property type="entry name" value="ARM-like"/>
</dbReference>
<sequence>MDQEKEGYAPNADNAEKANSSPSVASPSSFKSRLGPGGEANSQSTTTQTKSADEKSHDSRSNAKIWSLYLEEAEKEAKELVEVLNNSLESLLLFAGLFAGIVASFVIDSRQGLQPDPQQVLLTEIRNALRNEAVPQDIFKPSTSSLWINGLWFASLMITLISAIIGVLAKSWLVEFAPAVQGQELKDARRRWNSDHQAKRWYLAQMITAAPLLIQVALFLFSIGFGIQSLGDNQTIGWIVLALVISGVVFYGIITLLPIFFPGCPLYTPLSDLLSGLLWLWHGPPPDTSKSIQTIRPDEREPEPGIWTKMLTHPTKPSNVDEALTEFTRRKPDDACWENYTKWGVPDILCERFLQSITFGLERHSRYEILCSHLRSLLGFVNHLERSRPAELSGMLGRFLDLPNPLNRWNVFPEEIRALAFTARTLIMIPCGRDYAVSEMEEQPWETIVRDMPPDHRGEFAMAACRGLVAQGQERLRKVSALSIALYMAKNIVAETRPKSEWAAGIEKGTQDEVKERGRQYLTQLFKTIASEWEASLLETLAKSSSSAAASSDLWDVTIIGGLGSWLKNQNPKIRIHAVNMLKILVIDRNFEHAVELAIPDLVYAVVNDSKKKIRAKGKKVLMKLVENGKLQDRVREVLPDSLRLALGASGSSPRLFVINNIAMFVQQTEFQSMFKNSAGKLEKLIDDFINLGVRSRNKNIREAGMKAVESIAQDEEIRKIVKSLLTERIHRGPLEARVARLDKLVGTDALTSLVVGDEKFQDSIKQQISNDIKEAVNILEPETRSHIINSLGKLINKLNIQDTFEVMFQELFGMVVHDKLDETRTAGKTSIVAIVQGIDSVNVPSMENLESESSKSDQWALIHVLNMSEKYLQFRKAIQWEMPNIVEKAIKNKNGDVRTAAVNLVSSLVQDDTFRDIIRKLVPEILDSAPGDTHSQVRIAWCEMLVILAKDSVFHSSVESALPKLIEMASDVQDDGVRATGISSLASVAQIDIFRDSVKNELIKIISSCWKGDNLALRIAWAETLPVLVQIPDFQNSIKEGISKLVKMVAEDTEEDARVAGVKSLVALANKTFQMTSTTMRDAIKSALPKGLESASEDPHWKVRTAWIDSLVTLANSPDFWHNVLLAIPKLNKTVIDGEDNVCMSGVKALSILSKANLAPDSDRKLRDTTISALLKDLNSAERGDKLPDVNIELALSKNLNSKLSASDRELRACALKTLGILPLDSIFYGVVKSTMQRVLRVAMKDDDDDVRGIAEELLKNLQSPSSETEDDEDDRECVGDTIILAVPLAAISINPGGHEIRQTIELLINFAAEHPINTSFIARQLERTLKPMLKESSWLEQVTAAEFIGVLKKYSKGKEHLLLRQFIQSTIPDIIHLALEGKDDNVRAAGIRSLANLAEKGTFRNKITIIIPEVMDLLKTSSSNLRGPVTELVSSLAIDDIVRKDVGIRMIEPLIGSKAVGVYPDELYELLSRLIIDKRFSRKKSTDEVVLYAASILLMRPHASTSSLRFKITIALWCNYGVTHIGPDSLSKDFVDLFLFTIFGPHVTTAEVEKWLQMSSHLPQIAEPKPEPDAQQTIAVRA</sequence>
<keyword evidence="2" id="KW-0812">Transmembrane</keyword>
<feature type="transmembrane region" description="Helical" evidence="2">
    <location>
        <begin position="146"/>
        <end position="169"/>
    </location>
</feature>
<keyword evidence="2" id="KW-1133">Transmembrane helix</keyword>
<dbReference type="Gene3D" id="1.25.10.10">
    <property type="entry name" value="Leucine-rich Repeat Variant"/>
    <property type="match status" value="4"/>
</dbReference>
<organism evidence="4 5">
    <name type="scientific">Collybia nuda</name>
    <dbReference type="NCBI Taxonomy" id="64659"/>
    <lineage>
        <taxon>Eukaryota</taxon>
        <taxon>Fungi</taxon>
        <taxon>Dikarya</taxon>
        <taxon>Basidiomycota</taxon>
        <taxon>Agaricomycotina</taxon>
        <taxon>Agaricomycetes</taxon>
        <taxon>Agaricomycetidae</taxon>
        <taxon>Agaricales</taxon>
        <taxon>Tricholomatineae</taxon>
        <taxon>Clitocybaceae</taxon>
        <taxon>Collybia</taxon>
    </lineage>
</organism>
<name>A0A9P5XSK2_9AGAR</name>
<feature type="compositionally biased region" description="Polar residues" evidence="1">
    <location>
        <begin position="40"/>
        <end position="50"/>
    </location>
</feature>
<feature type="transmembrane region" description="Helical" evidence="2">
    <location>
        <begin position="202"/>
        <end position="227"/>
    </location>
</feature>
<gene>
    <name evidence="4" type="ORF">BDZ94DRAFT_1314655</name>
</gene>
<evidence type="ECO:0000313" key="5">
    <source>
        <dbReference type="Proteomes" id="UP000807353"/>
    </source>
</evidence>
<comment type="caution">
    <text evidence="4">The sequence shown here is derived from an EMBL/GenBank/DDBJ whole genome shotgun (WGS) entry which is preliminary data.</text>
</comment>
<dbReference type="EMBL" id="MU150394">
    <property type="protein sequence ID" value="KAF9456962.1"/>
    <property type="molecule type" value="Genomic_DNA"/>
</dbReference>
<evidence type="ECO:0000313" key="4">
    <source>
        <dbReference type="EMBL" id="KAF9456962.1"/>
    </source>
</evidence>
<evidence type="ECO:0000259" key="3">
    <source>
        <dbReference type="Pfam" id="PF20153"/>
    </source>
</evidence>
<feature type="region of interest" description="Disordered" evidence="1">
    <location>
        <begin position="1"/>
        <end position="58"/>
    </location>
</feature>
<dbReference type="Pfam" id="PF20153">
    <property type="entry name" value="DUF6535"/>
    <property type="match status" value="1"/>
</dbReference>
<accession>A0A9P5XSK2</accession>
<dbReference type="OrthoDB" id="3219854at2759"/>
<keyword evidence="2" id="KW-0472">Membrane</keyword>
<dbReference type="Proteomes" id="UP000807353">
    <property type="component" value="Unassembled WGS sequence"/>
</dbReference>
<evidence type="ECO:0000256" key="2">
    <source>
        <dbReference type="SAM" id="Phobius"/>
    </source>
</evidence>
<feature type="transmembrane region" description="Helical" evidence="2">
    <location>
        <begin position="239"/>
        <end position="261"/>
    </location>
</feature>
<reference evidence="4" key="1">
    <citation type="submission" date="2020-11" db="EMBL/GenBank/DDBJ databases">
        <authorList>
            <consortium name="DOE Joint Genome Institute"/>
            <person name="Ahrendt S."/>
            <person name="Riley R."/>
            <person name="Andreopoulos W."/>
            <person name="Labutti K."/>
            <person name="Pangilinan J."/>
            <person name="Ruiz-Duenas F.J."/>
            <person name="Barrasa J.M."/>
            <person name="Sanchez-Garcia M."/>
            <person name="Camarero S."/>
            <person name="Miyauchi S."/>
            <person name="Serrano A."/>
            <person name="Linde D."/>
            <person name="Babiker R."/>
            <person name="Drula E."/>
            <person name="Ayuso-Fernandez I."/>
            <person name="Pacheco R."/>
            <person name="Padilla G."/>
            <person name="Ferreira P."/>
            <person name="Barriuso J."/>
            <person name="Kellner H."/>
            <person name="Castanera R."/>
            <person name="Alfaro M."/>
            <person name="Ramirez L."/>
            <person name="Pisabarro A.G."/>
            <person name="Kuo A."/>
            <person name="Tritt A."/>
            <person name="Lipzen A."/>
            <person name="He G."/>
            <person name="Yan M."/>
            <person name="Ng V."/>
            <person name="Cullen D."/>
            <person name="Martin F."/>
            <person name="Rosso M.-N."/>
            <person name="Henrissat B."/>
            <person name="Hibbett D."/>
            <person name="Martinez A.T."/>
            <person name="Grigoriev I.V."/>
        </authorList>
    </citation>
    <scope>NUCLEOTIDE SEQUENCE</scope>
    <source>
        <strain evidence="4">CBS 247.69</strain>
    </source>
</reference>
<keyword evidence="5" id="KW-1185">Reference proteome</keyword>
<dbReference type="SUPFAM" id="SSF48371">
    <property type="entry name" value="ARM repeat"/>
    <property type="match status" value="2"/>
</dbReference>
<feature type="compositionally biased region" description="Low complexity" evidence="1">
    <location>
        <begin position="17"/>
        <end position="32"/>
    </location>
</feature>
<proteinExistence type="predicted"/>